<feature type="compositionally biased region" description="Basic and acidic residues" evidence="1">
    <location>
        <begin position="487"/>
        <end position="509"/>
    </location>
</feature>
<dbReference type="SUPFAM" id="SSF51695">
    <property type="entry name" value="PLC-like phosphodiesterases"/>
    <property type="match status" value="1"/>
</dbReference>
<feature type="compositionally biased region" description="Basic and acidic residues" evidence="1">
    <location>
        <begin position="597"/>
        <end position="610"/>
    </location>
</feature>
<feature type="compositionally biased region" description="Polar residues" evidence="1">
    <location>
        <begin position="468"/>
        <end position="482"/>
    </location>
</feature>
<keyword evidence="4" id="KW-1185">Reference proteome</keyword>
<dbReference type="Pfam" id="PF03009">
    <property type="entry name" value="GDPD"/>
    <property type="match status" value="1"/>
</dbReference>
<dbReference type="Proteomes" id="UP000249056">
    <property type="component" value="Unassembled WGS sequence"/>
</dbReference>
<evidence type="ECO:0000259" key="2">
    <source>
        <dbReference type="PROSITE" id="PS51704"/>
    </source>
</evidence>
<feature type="region of interest" description="Disordered" evidence="1">
    <location>
        <begin position="376"/>
        <end position="417"/>
    </location>
</feature>
<dbReference type="PANTHER" id="PTHR43805:SF1">
    <property type="entry name" value="GP-PDE DOMAIN-CONTAINING PROTEIN"/>
    <property type="match status" value="1"/>
</dbReference>
<dbReference type="AlphaFoldDB" id="A0A395IE24"/>
<evidence type="ECO:0000256" key="1">
    <source>
        <dbReference type="SAM" id="MobiDB-lite"/>
    </source>
</evidence>
<comment type="caution">
    <text evidence="3">The sequence shown here is derived from an EMBL/GenBank/DDBJ whole genome shotgun (WGS) entry which is preliminary data.</text>
</comment>
<dbReference type="EMBL" id="QKRW01000074">
    <property type="protein sequence ID" value="RAL58637.1"/>
    <property type="molecule type" value="Genomic_DNA"/>
</dbReference>
<evidence type="ECO:0000313" key="4">
    <source>
        <dbReference type="Proteomes" id="UP000249056"/>
    </source>
</evidence>
<feature type="compositionally biased region" description="Basic and acidic residues" evidence="1">
    <location>
        <begin position="453"/>
        <end position="467"/>
    </location>
</feature>
<dbReference type="CDD" id="cd08570">
    <property type="entry name" value="GDPD_YPL206cp_fungi"/>
    <property type="match status" value="1"/>
</dbReference>
<accession>A0A395IE24</accession>
<dbReference type="InterPro" id="IPR030395">
    <property type="entry name" value="GP_PDE_dom"/>
</dbReference>
<dbReference type="PROSITE" id="PS51704">
    <property type="entry name" value="GP_PDE"/>
    <property type="match status" value="1"/>
</dbReference>
<reference evidence="3 4" key="1">
    <citation type="submission" date="2018-06" db="EMBL/GenBank/DDBJ databases">
        <title>Genome Sequence of the Brown Rot Fungal Pathogen Monilinia fructigena.</title>
        <authorList>
            <person name="Landi L."/>
            <person name="De Miccolis Angelini R.M."/>
            <person name="Pollastro S."/>
            <person name="Abate D."/>
            <person name="Faretra F."/>
            <person name="Romanazzi G."/>
        </authorList>
    </citation>
    <scope>NUCLEOTIDE SEQUENCE [LARGE SCALE GENOMIC DNA]</scope>
    <source>
        <strain evidence="3 4">Mfrg269</strain>
    </source>
</reference>
<dbReference type="GO" id="GO:0006629">
    <property type="term" value="P:lipid metabolic process"/>
    <property type="evidence" value="ECO:0007669"/>
    <property type="project" value="InterPro"/>
</dbReference>
<sequence>MAESEPLLQEKMEVPHSNFTLAKPDRRGRTLPQAIAHRGYKAANPENTMGAFRGAVEVGAHAIETDLHISKDGVVVISHDPSLKRCFGEDKKVIDCDWSYISTLRTVQTPHEPMPRLRDLLEYLATPGLEDIWILLDIKLNNDADQIMSLIASTIKEVKPTRPWNQRVLLGCWAAKYIPLCATYLPDFPIAHIGFSIGYARQFLSVPNINFNILRQILVGPGGPKFLADTRAAKRSVFVWTVNEEQWMRWSIKKGVDGVVTDDPKKYLEVCEEYDSANPKSVAFGFKDWMLIIWFNFLAMLFSWLFRRCQGQERDNFVVFWMAGENEIHSSKFGGEEWNGKKSTDSDYMLETGHFNFVQNGDKRAMKGGVRVYEDGTEEAKREKKGRGNVPLNLPTSSMDGSNAEPFDDPHQSINETIYDGNTDALRAQSFPTKLKPKKSGVLGSLKRLINRPKSEQDMTSTDEHKSPTQSNYDNQGTNRLNASADSSKRSRKSEDHEEHGSFSVSEDGRRIDNATGYEIITLDEFCRLYFNGVGAGPGAMEPVISNATSSPIDIPRNRCSREAGAEWIARSYIDELPSSPFAGESGFLSSINTHHGRQDSTDSSAHVRSDSNVSGRQSQDTHPNISGRMSMDTEFSQPDELMEEILLTSSGGIMNITPHNVDNVLAVLKGSFGTSSSSLSIGTPPRHHALNHPGHSNSFEALPISVPRPARIRALESQGLSASLLDNQGLGERVAKAYWAQEKCFAEIAFHAFCAFVFAADYEF</sequence>
<dbReference type="GO" id="GO:0008081">
    <property type="term" value="F:phosphoric diester hydrolase activity"/>
    <property type="evidence" value="ECO:0007669"/>
    <property type="project" value="InterPro"/>
</dbReference>
<name>A0A395IE24_9HELO</name>
<protein>
    <recommendedName>
        <fullName evidence="2">GP-PDE domain-containing protein</fullName>
    </recommendedName>
</protein>
<feature type="compositionally biased region" description="Polar residues" evidence="1">
    <location>
        <begin position="611"/>
        <end position="625"/>
    </location>
</feature>
<gene>
    <name evidence="3" type="ORF">DID88_003557</name>
</gene>
<organism evidence="3 4">
    <name type="scientific">Monilinia fructigena</name>
    <dbReference type="NCBI Taxonomy" id="38457"/>
    <lineage>
        <taxon>Eukaryota</taxon>
        <taxon>Fungi</taxon>
        <taxon>Dikarya</taxon>
        <taxon>Ascomycota</taxon>
        <taxon>Pezizomycotina</taxon>
        <taxon>Leotiomycetes</taxon>
        <taxon>Helotiales</taxon>
        <taxon>Sclerotiniaceae</taxon>
        <taxon>Monilinia</taxon>
    </lineage>
</organism>
<proteinExistence type="predicted"/>
<feature type="domain" description="GP-PDE" evidence="2">
    <location>
        <begin position="32"/>
        <end position="271"/>
    </location>
</feature>
<feature type="region of interest" description="Disordered" evidence="1">
    <location>
        <begin position="429"/>
        <end position="509"/>
    </location>
</feature>
<evidence type="ECO:0000313" key="3">
    <source>
        <dbReference type="EMBL" id="RAL58637.1"/>
    </source>
</evidence>
<dbReference type="PANTHER" id="PTHR43805">
    <property type="entry name" value="GLYCEROPHOSPHORYL DIESTER PHOSPHODIESTERASE"/>
    <property type="match status" value="1"/>
</dbReference>
<feature type="region of interest" description="Disordered" evidence="1">
    <location>
        <begin position="588"/>
        <end position="633"/>
    </location>
</feature>
<dbReference type="OrthoDB" id="1058301at2759"/>
<dbReference type="Gene3D" id="3.20.20.190">
    <property type="entry name" value="Phosphatidylinositol (PI) phosphodiesterase"/>
    <property type="match status" value="1"/>
</dbReference>
<dbReference type="InterPro" id="IPR017946">
    <property type="entry name" value="PLC-like_Pdiesterase_TIM-brl"/>
</dbReference>